<proteinExistence type="predicted"/>
<dbReference type="Gene3D" id="3.30.70.260">
    <property type="match status" value="1"/>
</dbReference>
<dbReference type="Proteomes" id="UP000290657">
    <property type="component" value="Unassembled WGS sequence"/>
</dbReference>
<comment type="caution">
    <text evidence="1">The sequence shown here is derived from an EMBL/GenBank/DDBJ whole genome shotgun (WGS) entry which is preliminary data.</text>
</comment>
<organism evidence="1 2">
    <name type="scientific">Candidatus Marinarcus aquaticus</name>
    <dbReference type="NCBI Taxonomy" id="2044504"/>
    <lineage>
        <taxon>Bacteria</taxon>
        <taxon>Pseudomonadati</taxon>
        <taxon>Campylobacterota</taxon>
        <taxon>Epsilonproteobacteria</taxon>
        <taxon>Campylobacterales</taxon>
        <taxon>Arcobacteraceae</taxon>
        <taxon>Candidatus Marinarcus</taxon>
    </lineage>
</organism>
<evidence type="ECO:0000313" key="1">
    <source>
        <dbReference type="EMBL" id="RXJ55473.1"/>
    </source>
</evidence>
<dbReference type="OrthoDB" id="281538at2"/>
<gene>
    <name evidence="1" type="ORF">CRV04_10250</name>
</gene>
<protein>
    <submittedName>
        <fullName evidence="1">DUF493 domain-containing protein</fullName>
    </submittedName>
</protein>
<dbReference type="RefSeq" id="WP_128996757.1">
    <property type="nucleotide sequence ID" value="NZ_PDKN01000007.1"/>
</dbReference>
<evidence type="ECO:0000313" key="2">
    <source>
        <dbReference type="Proteomes" id="UP000290657"/>
    </source>
</evidence>
<dbReference type="SUPFAM" id="SSF117991">
    <property type="entry name" value="YbeD/HP0495-like"/>
    <property type="match status" value="1"/>
</dbReference>
<name>A0A4Q0XR06_9BACT</name>
<keyword evidence="2" id="KW-1185">Reference proteome</keyword>
<dbReference type="Pfam" id="PF04359">
    <property type="entry name" value="DUF493"/>
    <property type="match status" value="1"/>
</dbReference>
<dbReference type="InterPro" id="IPR027471">
    <property type="entry name" value="YbeD-like_sf"/>
</dbReference>
<dbReference type="EMBL" id="PDKN01000007">
    <property type="protein sequence ID" value="RXJ55473.1"/>
    <property type="molecule type" value="Genomic_DNA"/>
</dbReference>
<dbReference type="AlphaFoldDB" id="A0A4Q0XR06"/>
<accession>A0A4Q0XR06</accession>
<dbReference type="InterPro" id="IPR007454">
    <property type="entry name" value="UPF0250_YbeD-like"/>
</dbReference>
<reference evidence="1 2" key="1">
    <citation type="submission" date="2017-10" db="EMBL/GenBank/DDBJ databases">
        <title>Genomics of the genus Arcobacter.</title>
        <authorList>
            <person name="Perez-Cataluna A."/>
            <person name="Figueras M.J."/>
        </authorList>
    </citation>
    <scope>NUCLEOTIDE SEQUENCE [LARGE SCALE GENOMIC DNA]</scope>
    <source>
        <strain evidence="1 2">CECT 8987</strain>
    </source>
</reference>
<sequence length="87" mass="10260">MIDLNKEKLELTYPCSWKYKLVTLSKEDALQSVKEIIIEKEFTLESSNVSKKGKFSSFNLELIVHNEDERVSIYELLRQHKLVKMVL</sequence>